<feature type="binding site" evidence="8">
    <location>
        <position position="158"/>
    </location>
    <ligand>
        <name>Mg(2+)</name>
        <dbReference type="ChEBI" id="CHEBI:18420"/>
        <label>2</label>
    </ligand>
</feature>
<comment type="subcellular location">
    <subcellularLocation>
        <location evidence="8">Cytoplasm</location>
    </subcellularLocation>
</comment>
<dbReference type="GO" id="GO:0005737">
    <property type="term" value="C:cytoplasm"/>
    <property type="evidence" value="ECO:0007669"/>
    <property type="project" value="UniProtKB-SubCell"/>
</dbReference>
<feature type="binding site" evidence="8">
    <location>
        <begin position="135"/>
        <end position="138"/>
    </location>
    <ligand>
        <name>substrate</name>
    </ligand>
</feature>
<feature type="domain" description="PurM-like C-terminal" evidence="11">
    <location>
        <begin position="243"/>
        <end position="396"/>
    </location>
</feature>
<keyword evidence="14" id="KW-1185">Reference proteome</keyword>
<organism evidence="13 14">
    <name type="scientific">Actinomyces massiliensis F0489</name>
    <dbReference type="NCBI Taxonomy" id="1125718"/>
    <lineage>
        <taxon>Bacteria</taxon>
        <taxon>Bacillati</taxon>
        <taxon>Actinomycetota</taxon>
        <taxon>Actinomycetes</taxon>
        <taxon>Actinomycetales</taxon>
        <taxon>Actinomycetaceae</taxon>
        <taxon>Actinomyces</taxon>
    </lineage>
</organism>
<dbReference type="Gene3D" id="3.30.1330.10">
    <property type="entry name" value="PurM-like, N-terminal domain"/>
    <property type="match status" value="2"/>
</dbReference>
<evidence type="ECO:0000256" key="2">
    <source>
        <dbReference type="ARBA" id="ARBA00022598"/>
    </source>
</evidence>
<dbReference type="GO" id="GO:0005524">
    <property type="term" value="F:ATP binding"/>
    <property type="evidence" value="ECO:0007669"/>
    <property type="project" value="UniProtKB-UniRule"/>
</dbReference>
<dbReference type="InterPro" id="IPR036921">
    <property type="entry name" value="PurM-like_N_sf"/>
</dbReference>
<comment type="pathway">
    <text evidence="8">Purine metabolism; IMP biosynthesis via de novo pathway; 5-amino-1-(5-phospho-D-ribosyl)imidazole from N(2)-formyl-N(1)-(5-phospho-D-ribosyl)glycinamide: step 1/2.</text>
</comment>
<dbReference type="PANTHER" id="PTHR43555">
    <property type="entry name" value="PHOSPHORIBOSYLFORMYLGLYCINAMIDINE SYNTHASE SUBUNIT PURL"/>
    <property type="match status" value="1"/>
</dbReference>
<comment type="caution">
    <text evidence="13">The sequence shown here is derived from an EMBL/GenBank/DDBJ whole genome shotgun (WGS) entry which is preliminary data.</text>
</comment>
<accession>J0NHG2</accession>
<dbReference type="SUPFAM" id="SSF56042">
    <property type="entry name" value="PurM C-terminal domain-like"/>
    <property type="match status" value="2"/>
</dbReference>
<keyword evidence="3 8" id="KW-0479">Metal-binding</keyword>
<evidence type="ECO:0000259" key="10">
    <source>
        <dbReference type="Pfam" id="PF00586"/>
    </source>
</evidence>
<feature type="binding site" evidence="8">
    <location>
        <position position="282"/>
    </location>
    <ligand>
        <name>substrate</name>
    </ligand>
</feature>
<comment type="caution">
    <text evidence="8">Lacks conserved residue(s) required for the propagation of feature annotation.</text>
</comment>
<feature type="binding site" evidence="8">
    <location>
        <position position="132"/>
    </location>
    <ligand>
        <name>ATP</name>
        <dbReference type="ChEBI" id="CHEBI:30616"/>
    </ligand>
</feature>
<feature type="region of interest" description="Disordered" evidence="9">
    <location>
        <begin position="1"/>
        <end position="45"/>
    </location>
</feature>
<dbReference type="RefSeq" id="WP_008730553.1">
    <property type="nucleotide sequence ID" value="NZ_AKFT01000057.1"/>
</dbReference>
<dbReference type="PANTHER" id="PTHR43555:SF1">
    <property type="entry name" value="PHOSPHORIBOSYLFORMYLGLYCINAMIDINE SYNTHASE SUBUNIT PURL"/>
    <property type="match status" value="1"/>
</dbReference>
<dbReference type="EC" id="6.3.5.3" evidence="8"/>
<evidence type="ECO:0000313" key="14">
    <source>
        <dbReference type="Proteomes" id="UP000002941"/>
    </source>
</evidence>
<feature type="binding site" evidence="8">
    <location>
        <position position="542"/>
    </location>
    <ligand>
        <name>ATP</name>
        <dbReference type="ChEBI" id="CHEBI:30616"/>
    </ligand>
</feature>
<evidence type="ECO:0000256" key="6">
    <source>
        <dbReference type="ARBA" id="ARBA00022840"/>
    </source>
</evidence>
<comment type="function">
    <text evidence="8">Part of the phosphoribosylformylglycinamidine synthase complex involved in the purines biosynthetic pathway. Catalyzes the ATP-dependent conversion of formylglycinamide ribonucleotide (FGAR) and glutamine to yield formylglycinamidine ribonucleotide (FGAM) and glutamate. The FGAM synthase complex is composed of three subunits. PurQ produces an ammonia molecule by converting glutamine to glutamate. PurL transfers the ammonia molecule to FGAR to form FGAM in an ATP-dependent manner. PurS interacts with PurQ and PurL and is thought to assist in the transfer of the ammonia molecule from PurQ to PurL.</text>
</comment>
<feature type="domain" description="PurM-like N-terminal" evidence="10">
    <location>
        <begin position="115"/>
        <end position="229"/>
    </location>
</feature>
<dbReference type="InterPro" id="IPR010918">
    <property type="entry name" value="PurM-like_C_dom"/>
</dbReference>
<feature type="binding site" evidence="8">
    <location>
        <position position="579"/>
    </location>
    <ligand>
        <name>ATP</name>
        <dbReference type="ChEBI" id="CHEBI:30616"/>
    </ligand>
</feature>
<dbReference type="GO" id="GO:0000287">
    <property type="term" value="F:magnesium ion binding"/>
    <property type="evidence" value="ECO:0007669"/>
    <property type="project" value="UniProtKB-UniRule"/>
</dbReference>
<dbReference type="InterPro" id="IPR041609">
    <property type="entry name" value="PurL_linker"/>
</dbReference>
<dbReference type="UniPathway" id="UPA00074">
    <property type="reaction ID" value="UER00128"/>
</dbReference>
<evidence type="ECO:0000256" key="4">
    <source>
        <dbReference type="ARBA" id="ARBA00022741"/>
    </source>
</evidence>
<dbReference type="PATRIC" id="fig|1125718.3.peg.826"/>
<evidence type="ECO:0000256" key="5">
    <source>
        <dbReference type="ARBA" id="ARBA00022755"/>
    </source>
</evidence>
<keyword evidence="7 8" id="KW-0460">Magnesium</keyword>
<dbReference type="Gene3D" id="3.90.650.10">
    <property type="entry name" value="PurM-like C-terminal domain"/>
    <property type="match status" value="2"/>
</dbReference>
<evidence type="ECO:0000256" key="9">
    <source>
        <dbReference type="SAM" id="MobiDB-lite"/>
    </source>
</evidence>
<evidence type="ECO:0000259" key="12">
    <source>
        <dbReference type="Pfam" id="PF18072"/>
    </source>
</evidence>
<feature type="active site" evidence="8">
    <location>
        <position position="85"/>
    </location>
</feature>
<comment type="similarity">
    <text evidence="8">Belongs to the FGAMS family.</text>
</comment>
<feature type="domain" description="Phosphoribosylformylglycinamidine synthase linker" evidence="12">
    <location>
        <begin position="47"/>
        <end position="89"/>
    </location>
</feature>
<dbReference type="PIRSF" id="PIRSF001587">
    <property type="entry name" value="FGAM_synthase_II"/>
    <property type="match status" value="1"/>
</dbReference>
<keyword evidence="4 8" id="KW-0547">Nucleotide-binding</keyword>
<evidence type="ECO:0000259" key="11">
    <source>
        <dbReference type="Pfam" id="PF02769"/>
    </source>
</evidence>
<feature type="binding site" evidence="8">
    <location>
        <position position="88"/>
    </location>
    <ligand>
        <name>ATP</name>
        <dbReference type="ChEBI" id="CHEBI:30616"/>
    </ligand>
</feature>
<dbReference type="InterPro" id="IPR036676">
    <property type="entry name" value="PurM-like_C_sf"/>
</dbReference>
<evidence type="ECO:0000313" key="13">
    <source>
        <dbReference type="EMBL" id="EJF46539.1"/>
    </source>
</evidence>
<feature type="binding site" evidence="8">
    <location>
        <position position="582"/>
    </location>
    <ligand>
        <name>substrate</name>
    </ligand>
</feature>
<dbReference type="EMBL" id="AKFT01000057">
    <property type="protein sequence ID" value="EJF46539.1"/>
    <property type="molecule type" value="Genomic_DNA"/>
</dbReference>
<keyword evidence="5 8" id="KW-0658">Purine biosynthesis</keyword>
<reference evidence="13 14" key="1">
    <citation type="submission" date="2012-05" db="EMBL/GenBank/DDBJ databases">
        <authorList>
            <person name="Harkins D.M."/>
            <person name="Madupu R."/>
            <person name="Durkin A.S."/>
            <person name="Torralba M."/>
            <person name="Methe B."/>
            <person name="Sutton G.G."/>
            <person name="Nelson K.E."/>
        </authorList>
    </citation>
    <scope>NUCLEOTIDE SEQUENCE [LARGE SCALE GENOMIC DNA]</scope>
    <source>
        <strain evidence="13 14">F0489</strain>
    </source>
</reference>
<comment type="catalytic activity">
    <reaction evidence="8">
        <text>N(2)-formyl-N(1)-(5-phospho-beta-D-ribosyl)glycinamide + L-glutamine + ATP + H2O = 2-formamido-N(1)-(5-O-phospho-beta-D-ribosyl)acetamidine + L-glutamate + ADP + phosphate + H(+)</text>
        <dbReference type="Rhea" id="RHEA:17129"/>
        <dbReference type="ChEBI" id="CHEBI:15377"/>
        <dbReference type="ChEBI" id="CHEBI:15378"/>
        <dbReference type="ChEBI" id="CHEBI:29985"/>
        <dbReference type="ChEBI" id="CHEBI:30616"/>
        <dbReference type="ChEBI" id="CHEBI:43474"/>
        <dbReference type="ChEBI" id="CHEBI:58359"/>
        <dbReference type="ChEBI" id="CHEBI:147286"/>
        <dbReference type="ChEBI" id="CHEBI:147287"/>
        <dbReference type="ChEBI" id="CHEBI:456216"/>
        <dbReference type="EC" id="6.3.5.3"/>
    </reaction>
</comment>
<dbReference type="Proteomes" id="UP000002941">
    <property type="component" value="Unassembled WGS sequence"/>
</dbReference>
<protein>
    <recommendedName>
        <fullName evidence="8">Phosphoribosylformylglycinamidine synthase subunit PurL</fullName>
        <shortName evidence="8">FGAM synthase</shortName>
        <ecNumber evidence="8">6.3.5.3</ecNumber>
    </recommendedName>
    <alternativeName>
        <fullName evidence="8">Formylglycinamide ribonucleotide amidotransferase subunit II</fullName>
        <shortName evidence="8">FGAR amidotransferase II</shortName>
        <shortName evidence="8">FGAR-AT II</shortName>
    </alternativeName>
    <alternativeName>
        <fullName evidence="8">Glutamine amidotransferase PurL</fullName>
    </alternativeName>
    <alternativeName>
        <fullName evidence="8">Phosphoribosylformylglycinamidine synthase subunit II</fullName>
    </alternativeName>
</protein>
<feature type="binding site" evidence="8">
    <location>
        <position position="580"/>
    </location>
    <ligand>
        <name>Mg(2+)</name>
        <dbReference type="ChEBI" id="CHEBI:18420"/>
        <label>1</label>
    </ligand>
</feature>
<dbReference type="NCBIfam" id="NF002290">
    <property type="entry name" value="PRK01213.1"/>
    <property type="match status" value="1"/>
</dbReference>
<feature type="active site" description="Proton acceptor" evidence="8">
    <location>
        <position position="136"/>
    </location>
</feature>
<keyword evidence="6 8" id="KW-0067">ATP-binding</keyword>
<gene>
    <name evidence="8 13" type="primary">purL</name>
    <name evidence="13" type="ORF">HMPREF1318_1944</name>
</gene>
<keyword evidence="1 8" id="KW-0963">Cytoplasm</keyword>
<proteinExistence type="inferred from homology"/>
<evidence type="ECO:0000256" key="7">
    <source>
        <dbReference type="ARBA" id="ARBA00022842"/>
    </source>
</evidence>
<dbReference type="GO" id="GO:0004642">
    <property type="term" value="F:phosphoribosylformylglycinamidine synthase activity"/>
    <property type="evidence" value="ECO:0007669"/>
    <property type="project" value="UniProtKB-UniRule"/>
</dbReference>
<dbReference type="CDD" id="cd02204">
    <property type="entry name" value="PurL_repeat2"/>
    <property type="match status" value="1"/>
</dbReference>
<evidence type="ECO:0000256" key="1">
    <source>
        <dbReference type="ARBA" id="ARBA00022490"/>
    </source>
</evidence>
<feature type="domain" description="PurM-like N-terminal" evidence="10">
    <location>
        <begin position="485"/>
        <end position="610"/>
    </location>
</feature>
<dbReference type="SUPFAM" id="SSF55326">
    <property type="entry name" value="PurM N-terminal domain-like"/>
    <property type="match status" value="2"/>
</dbReference>
<feature type="binding site" evidence="8">
    <location>
        <position position="157"/>
    </location>
    <ligand>
        <name>substrate</name>
    </ligand>
</feature>
<feature type="binding site" evidence="8">
    <location>
        <begin position="354"/>
        <end position="356"/>
    </location>
    <ligand>
        <name>substrate</name>
    </ligand>
</feature>
<feature type="binding site" evidence="8">
    <location>
        <position position="310"/>
    </location>
    <ligand>
        <name>Mg(2+)</name>
        <dbReference type="ChEBI" id="CHEBI:18420"/>
        <label>2</label>
    </ligand>
</feature>
<dbReference type="CDD" id="cd02203">
    <property type="entry name" value="PurL_repeat1"/>
    <property type="match status" value="1"/>
</dbReference>
<dbReference type="Pfam" id="PF18072">
    <property type="entry name" value="FGAR-AT_linker"/>
    <property type="match status" value="1"/>
</dbReference>
<feature type="compositionally biased region" description="Low complexity" evidence="9">
    <location>
        <begin position="1"/>
        <end position="25"/>
    </location>
</feature>
<sequence length="812" mass="85001">MAVEPTAPTTSASSADSAGSTGSAGRPRPVEHPDTVADAAATPEREMPYAELGLKDDEYASIKSLLGRRPTSAELAMYSVMWSEHCSYKSSKIHLRQFGEKTTPEMREHLLVGMGENAGVVDIGDGWAVTYKVESHNHPSYVEPYQGAATGVGGIVRDIISMGARPVAVMDQLRFGAPEHPDTARVVHGVVAGVGGYGNCLGLPNIGGETEFDPSYQENPLVNALCVGVLRHDDIHLANASGTGNKVVLFGARTGGDGIGGASILASESFEDGMPAKRPSVQVGDPFMEKVLIECCLDLFAGDLVLGIQDLGAAGISCATSELASNGDGGMHVDLENVLLRDPSLTAGEILMSESQERMMAVVAPEKLDAFMEVIDTWDVEASVIGEVNGSGRLTIDHFGERIVDVDPRTVAHEGPTYERPYTRPAWQDALNEDTTASLERPGTAAGLDEQVRAVVANPNQASPAWVTDQYDRFVRGGTALAQPDDAGVIRVDEETGRGVAIATDANGRFTKLDPAAGAAQALAESYRNVCTVGARPLAVTDCLNFGSPEDPDAMWQLVEAITGLADACKTMGVPVTGGNVSLYNSHGKVKGRIDSSINPTPVVGVLGVMEDVRRANPSGWFEEGLAIVALGETRDELDGSAWARVVHDHLGGQPPRVDLEAEMALGRVLVALSEADGPDAPDGGRLVRAAHDCSAGGLIQTLVDAVLRHGVGASIDLTQLQGRDDVDDFTALFSESGARALVAVPEWAVEAVVAAAEAEDVAWARLGTTGGDMLVVSGGDVLSDGGAGRPLVLDLAELREGAEATLPELFG</sequence>
<dbReference type="InterPro" id="IPR010074">
    <property type="entry name" value="PRibForGlyAmidine_synth_PurL"/>
</dbReference>
<dbReference type="GO" id="GO:0006189">
    <property type="term" value="P:'de novo' IMP biosynthetic process"/>
    <property type="evidence" value="ECO:0007669"/>
    <property type="project" value="UniProtKB-UniRule"/>
</dbReference>
<dbReference type="Pfam" id="PF02769">
    <property type="entry name" value="AIRS_C"/>
    <property type="match status" value="2"/>
</dbReference>
<dbReference type="InterPro" id="IPR016188">
    <property type="entry name" value="PurM-like_N"/>
</dbReference>
<evidence type="ECO:0000256" key="8">
    <source>
        <dbReference type="HAMAP-Rule" id="MF_00420"/>
    </source>
</evidence>
<keyword evidence="2 8" id="KW-0436">Ligase</keyword>
<name>J0NHG2_9ACTO</name>
<dbReference type="AlphaFoldDB" id="J0NHG2"/>
<feature type="binding site" evidence="8">
    <location>
        <position position="134"/>
    </location>
    <ligand>
        <name>Mg(2+)</name>
        <dbReference type="ChEBI" id="CHEBI:18420"/>
        <label>1</label>
    </ligand>
</feature>
<feature type="domain" description="PurM-like C-terminal" evidence="11">
    <location>
        <begin position="623"/>
        <end position="773"/>
    </location>
</feature>
<evidence type="ECO:0000256" key="3">
    <source>
        <dbReference type="ARBA" id="ARBA00022723"/>
    </source>
</evidence>
<dbReference type="OrthoDB" id="9804441at2"/>
<dbReference type="HAMAP" id="MF_00420">
    <property type="entry name" value="PurL_2"/>
    <property type="match status" value="1"/>
</dbReference>
<dbReference type="Pfam" id="PF00586">
    <property type="entry name" value="AIRS"/>
    <property type="match status" value="2"/>
</dbReference>
<dbReference type="NCBIfam" id="TIGR01736">
    <property type="entry name" value="FGAM_synth_II"/>
    <property type="match status" value="1"/>
</dbReference>
<dbReference type="FunFam" id="3.30.1330.10:FF:000004">
    <property type="entry name" value="Phosphoribosylformylglycinamidine synthase subunit PurL"/>
    <property type="match status" value="1"/>
</dbReference>
<dbReference type="eggNOG" id="COG0046">
    <property type="taxonomic scope" value="Bacteria"/>
</dbReference>
<comment type="subunit">
    <text evidence="8">Monomer. Part of the FGAM synthase complex composed of 1 PurL, 1 PurQ and 2 PurS subunits.</text>
</comment>